<feature type="transmembrane region" description="Helical" evidence="2">
    <location>
        <begin position="155"/>
        <end position="174"/>
    </location>
</feature>
<feature type="chain" id="PRO_5008651166" evidence="3">
    <location>
        <begin position="25"/>
        <end position="614"/>
    </location>
</feature>
<evidence type="ECO:0000256" key="3">
    <source>
        <dbReference type="SAM" id="SignalP"/>
    </source>
</evidence>
<evidence type="ECO:0000313" key="5">
    <source>
        <dbReference type="Proteomes" id="UP000094526"/>
    </source>
</evidence>
<feature type="region of interest" description="Disordered" evidence="1">
    <location>
        <begin position="573"/>
        <end position="614"/>
    </location>
</feature>
<evidence type="ECO:0000256" key="2">
    <source>
        <dbReference type="SAM" id="Phobius"/>
    </source>
</evidence>
<feature type="compositionally biased region" description="Low complexity" evidence="1">
    <location>
        <begin position="523"/>
        <end position="550"/>
    </location>
</feature>
<organism evidence="4 5">
    <name type="scientific">Cladophialophora carrionii</name>
    <dbReference type="NCBI Taxonomy" id="86049"/>
    <lineage>
        <taxon>Eukaryota</taxon>
        <taxon>Fungi</taxon>
        <taxon>Dikarya</taxon>
        <taxon>Ascomycota</taxon>
        <taxon>Pezizomycotina</taxon>
        <taxon>Eurotiomycetes</taxon>
        <taxon>Chaetothyriomycetidae</taxon>
        <taxon>Chaetothyriales</taxon>
        <taxon>Herpotrichiellaceae</taxon>
        <taxon>Cladophialophora</taxon>
    </lineage>
</organism>
<feature type="transmembrane region" description="Helical" evidence="2">
    <location>
        <begin position="85"/>
        <end position="104"/>
    </location>
</feature>
<dbReference type="Proteomes" id="UP000094526">
    <property type="component" value="Unassembled WGS sequence"/>
</dbReference>
<feature type="compositionally biased region" description="Polar residues" evidence="1">
    <location>
        <begin position="586"/>
        <end position="597"/>
    </location>
</feature>
<feature type="compositionally biased region" description="Polar residues" evidence="1">
    <location>
        <begin position="500"/>
        <end position="510"/>
    </location>
</feature>
<keyword evidence="2" id="KW-0812">Transmembrane</keyword>
<comment type="caution">
    <text evidence="4">The sequence shown here is derived from an EMBL/GenBank/DDBJ whole genome shotgun (WGS) entry which is preliminary data.</text>
</comment>
<feature type="transmembrane region" description="Helical" evidence="2">
    <location>
        <begin position="116"/>
        <end position="134"/>
    </location>
</feature>
<feature type="transmembrane region" description="Helical" evidence="2">
    <location>
        <begin position="307"/>
        <end position="329"/>
    </location>
</feature>
<keyword evidence="5" id="KW-1185">Reference proteome</keyword>
<feature type="region of interest" description="Disordered" evidence="1">
    <location>
        <begin position="490"/>
        <end position="550"/>
    </location>
</feature>
<evidence type="ECO:0000256" key="1">
    <source>
        <dbReference type="SAM" id="MobiDB-lite"/>
    </source>
</evidence>
<dbReference type="AlphaFoldDB" id="A0A1C1CZM0"/>
<evidence type="ECO:0000313" key="4">
    <source>
        <dbReference type="EMBL" id="OCT53965.1"/>
    </source>
</evidence>
<keyword evidence="3" id="KW-0732">Signal</keyword>
<dbReference type="STRING" id="86049.A0A1C1CZM0"/>
<reference evidence="5" key="1">
    <citation type="submission" date="2015-07" db="EMBL/GenBank/DDBJ databases">
        <authorList>
            <person name="Teixeira M.M."/>
            <person name="Souza R.C."/>
            <person name="Almeida L.G."/>
            <person name="Vicente V.A."/>
            <person name="de Hoog S."/>
            <person name="Bocca A.L."/>
            <person name="de Almeida S.R."/>
            <person name="Vasconcelos A.T."/>
            <person name="Felipe M.S."/>
        </authorList>
    </citation>
    <scope>NUCLEOTIDE SEQUENCE [LARGE SCALE GENOMIC DNA]</scope>
    <source>
        <strain evidence="5">KSF</strain>
    </source>
</reference>
<keyword evidence="2" id="KW-1133">Transmembrane helix</keyword>
<accession>A0A1C1CZM0</accession>
<protein>
    <submittedName>
        <fullName evidence="4">Uncharacterized protein</fullName>
    </submittedName>
</protein>
<feature type="transmembrane region" description="Helical" evidence="2">
    <location>
        <begin position="266"/>
        <end position="287"/>
    </location>
</feature>
<dbReference type="VEuPathDB" id="FungiDB:G647_00873"/>
<dbReference type="OrthoDB" id="3945378at2759"/>
<dbReference type="eggNOG" id="ENOG502RSGN">
    <property type="taxonomic scope" value="Eukaryota"/>
</dbReference>
<feature type="transmembrane region" description="Helical" evidence="2">
    <location>
        <begin position="210"/>
        <end position="236"/>
    </location>
</feature>
<dbReference type="VEuPathDB" id="FungiDB:CLCR_09767"/>
<name>A0A1C1CZM0_9EURO</name>
<sequence>MGRFAHSLLLLLVSFLIFSSLGYALDSDNETAESVCQGVGPAEEGCPLQGNGDFYGMGVRIGIYFQWITSWLANNFLPEEIIGSLDTNSIFLLALFSTVFTYSLQGTSIRVVDVLLIHQLCTGFLFSVMSLWGYRTMYYKTEGPGGRRHFGGFGTHFRLVLMSAITAYGVWFWIRGVDTLAMCDSRKDCGGLETFFFVPMKVNSKVTRGINLVMAVGAAVYYGAMAITAIVAGMVATVRKLGGKEIYWQLVVRPDRDVALNRRELTVWYIFLSCFNLFWLVFAIASIEVTLNLNHIQNVLGAGGTRGAGQVIPALIGLISFFRVLYELACQHVPWLKKKGDEEEDAPDVYDLASPTEHKDTNGLGLTHGAYSSALLNDDPAQTAGVSATLNRPPTILYPLHRTTGTHRRPRQTRRSLSHRILLAWLPWLNMFHWARQSLTPDLIRNSAIFSSSTNAGHGREREKKKNNAGFEVLGVKRMSFSTCDQDADARQYRPGHVRAQSSTTTTTSDEGPATALLAPSPSQRSHSAGASQSQGQSQGQNQSQSQGQSLGLMTEVTDQLDIELSTRQRQWQWQRQSRGHRRMSSESTADVGTGTSIGAYEGKGYDDDYDYAA</sequence>
<gene>
    <name evidence="4" type="ORF">CLCR_09767</name>
</gene>
<keyword evidence="2" id="KW-0472">Membrane</keyword>
<feature type="signal peptide" evidence="3">
    <location>
        <begin position="1"/>
        <end position="24"/>
    </location>
</feature>
<dbReference type="EMBL" id="LGRB01000008">
    <property type="protein sequence ID" value="OCT53965.1"/>
    <property type="molecule type" value="Genomic_DNA"/>
</dbReference>
<proteinExistence type="predicted"/>